<reference evidence="2 3" key="1">
    <citation type="submission" date="2015-10" db="EMBL/GenBank/DDBJ databases">
        <authorList>
            <person name="Gilbert D.G."/>
        </authorList>
    </citation>
    <scope>NUCLEOTIDE SEQUENCE [LARGE SCALE GENOMIC DNA]</scope>
    <source>
        <strain evidence="2 3">NRRL B-16712</strain>
    </source>
</reference>
<dbReference type="AlphaFoldDB" id="A0A0X3V7G1"/>
<feature type="transmembrane region" description="Helical" evidence="1">
    <location>
        <begin position="53"/>
        <end position="73"/>
    </location>
</feature>
<evidence type="ECO:0000313" key="2">
    <source>
        <dbReference type="EMBL" id="KUL40534.1"/>
    </source>
</evidence>
<evidence type="ECO:0000256" key="1">
    <source>
        <dbReference type="SAM" id="Phobius"/>
    </source>
</evidence>
<proteinExistence type="predicted"/>
<keyword evidence="1" id="KW-0812">Transmembrane</keyword>
<accession>A0A0X3V7G1</accession>
<gene>
    <name evidence="2" type="ORF">ADL15_07065</name>
</gene>
<organism evidence="2 3">
    <name type="scientific">Actinoplanes awajinensis subsp. mycoplanecinus</name>
    <dbReference type="NCBI Taxonomy" id="135947"/>
    <lineage>
        <taxon>Bacteria</taxon>
        <taxon>Bacillati</taxon>
        <taxon>Actinomycetota</taxon>
        <taxon>Actinomycetes</taxon>
        <taxon>Micromonosporales</taxon>
        <taxon>Micromonosporaceae</taxon>
        <taxon>Actinoplanes</taxon>
    </lineage>
</organism>
<feature type="transmembrane region" description="Helical" evidence="1">
    <location>
        <begin position="142"/>
        <end position="160"/>
    </location>
</feature>
<evidence type="ECO:0000313" key="3">
    <source>
        <dbReference type="Proteomes" id="UP000053244"/>
    </source>
</evidence>
<dbReference type="Proteomes" id="UP000053244">
    <property type="component" value="Unassembled WGS sequence"/>
</dbReference>
<name>A0A0X3V7G1_9ACTN</name>
<keyword evidence="1" id="KW-1133">Transmembrane helix</keyword>
<comment type="caution">
    <text evidence="2">The sequence shown here is derived from an EMBL/GenBank/DDBJ whole genome shotgun (WGS) entry which is preliminary data.</text>
</comment>
<feature type="transmembrane region" description="Helical" evidence="1">
    <location>
        <begin position="93"/>
        <end position="112"/>
    </location>
</feature>
<keyword evidence="1" id="KW-0472">Membrane</keyword>
<dbReference type="EMBL" id="LLZH01000026">
    <property type="protein sequence ID" value="KUL40534.1"/>
    <property type="molecule type" value="Genomic_DNA"/>
</dbReference>
<keyword evidence="3" id="KW-1185">Reference proteome</keyword>
<sequence>MIEWAAYYWQRLQNRQIIPGLPPWGPEALAIAGLLIFVIFVARIVIPLLRELGALIAGGAEWVTGTAAFGIVFRPVHAYLQTHSSGLPVSAETVWWTWWAFGIVLLVLATFSGAHAARIGWLLYGAAATAMVYQGTAEPARQVAAGIAVLWWLGFSLPALRRKRMPSTVIAYVPELLSDRLNDQR</sequence>
<feature type="transmembrane region" description="Helical" evidence="1">
    <location>
        <begin position="28"/>
        <end position="46"/>
    </location>
</feature>
<protein>
    <submittedName>
        <fullName evidence="2">Uncharacterized protein</fullName>
    </submittedName>
</protein>
<feature type="transmembrane region" description="Helical" evidence="1">
    <location>
        <begin position="119"/>
        <end position="136"/>
    </location>
</feature>